<dbReference type="InterPro" id="IPR001242">
    <property type="entry name" value="Condensation_dom"/>
</dbReference>
<comment type="caution">
    <text evidence="4">The sequence shown here is derived from an EMBL/GenBank/DDBJ whole genome shotgun (WGS) entry which is preliminary data.</text>
</comment>
<evidence type="ECO:0000313" key="4">
    <source>
        <dbReference type="EMBL" id="MBS2546765.1"/>
    </source>
</evidence>
<accession>A0ABS5KL57</accession>
<protein>
    <recommendedName>
        <fullName evidence="3">Carrier domain-containing protein</fullName>
    </recommendedName>
</protein>
<reference evidence="4 5" key="1">
    <citation type="submission" date="2020-02" db="EMBL/GenBank/DDBJ databases">
        <title>Acidophilic actinobacteria isolated from forest soil.</title>
        <authorList>
            <person name="Golinska P."/>
        </authorList>
    </citation>
    <scope>NUCLEOTIDE SEQUENCE [LARGE SCALE GENOMIC DNA]</scope>
    <source>
        <strain evidence="4 5">NL8</strain>
    </source>
</reference>
<dbReference type="Proteomes" id="UP000730482">
    <property type="component" value="Unassembled WGS sequence"/>
</dbReference>
<feature type="compositionally biased region" description="Low complexity" evidence="2">
    <location>
        <begin position="471"/>
        <end position="491"/>
    </location>
</feature>
<proteinExistence type="predicted"/>
<evidence type="ECO:0000313" key="5">
    <source>
        <dbReference type="Proteomes" id="UP000730482"/>
    </source>
</evidence>
<gene>
    <name evidence="4" type="ORF">KGQ19_07780</name>
</gene>
<name>A0ABS5KL57_9ACTN</name>
<keyword evidence="5" id="KW-1185">Reference proteome</keyword>
<evidence type="ECO:0000259" key="3">
    <source>
        <dbReference type="PROSITE" id="PS50075"/>
    </source>
</evidence>
<dbReference type="InterPro" id="IPR009081">
    <property type="entry name" value="PP-bd_ACP"/>
</dbReference>
<dbReference type="EMBL" id="JAAFYZ010000017">
    <property type="protein sequence ID" value="MBS2546765.1"/>
    <property type="molecule type" value="Genomic_DNA"/>
</dbReference>
<dbReference type="PANTHER" id="PTHR45527:SF1">
    <property type="entry name" value="FATTY ACID SYNTHASE"/>
    <property type="match status" value="1"/>
</dbReference>
<organism evidence="4 5">
    <name type="scientific">Catenulispora pinistramenti</name>
    <dbReference type="NCBI Taxonomy" id="2705254"/>
    <lineage>
        <taxon>Bacteria</taxon>
        <taxon>Bacillati</taxon>
        <taxon>Actinomycetota</taxon>
        <taxon>Actinomycetes</taxon>
        <taxon>Catenulisporales</taxon>
        <taxon>Catenulisporaceae</taxon>
        <taxon>Catenulispora</taxon>
    </lineage>
</organism>
<evidence type="ECO:0000256" key="2">
    <source>
        <dbReference type="SAM" id="MobiDB-lite"/>
    </source>
</evidence>
<dbReference type="Pfam" id="PF00550">
    <property type="entry name" value="PP-binding"/>
    <property type="match status" value="1"/>
</dbReference>
<dbReference type="SUPFAM" id="SSF47336">
    <property type="entry name" value="ACP-like"/>
    <property type="match status" value="1"/>
</dbReference>
<dbReference type="Gene3D" id="3.30.559.10">
    <property type="entry name" value="Chloramphenicol acetyltransferase-like domain"/>
    <property type="match status" value="1"/>
</dbReference>
<feature type="domain" description="Carrier" evidence="3">
    <location>
        <begin position="491"/>
        <end position="566"/>
    </location>
</feature>
<dbReference type="SUPFAM" id="SSF52777">
    <property type="entry name" value="CoA-dependent acyltransferases"/>
    <property type="match status" value="2"/>
</dbReference>
<dbReference type="InterPro" id="IPR023213">
    <property type="entry name" value="CAT-like_dom_sf"/>
</dbReference>
<comment type="cofactor">
    <cofactor evidence="1">
        <name>pantetheine 4'-phosphate</name>
        <dbReference type="ChEBI" id="CHEBI:47942"/>
    </cofactor>
</comment>
<sequence length="574" mass="62570">MTGARSAATVSAASFAQARIMFLDELAAGAGGYHISRSFDLAGDLDLAALDRAVRECARRHESLRTCFAVVDGELKQVVTARPPAVRMVDLCDVLADADPAAAEQVIDGLVRREAATPFNLKRAPLLRVSVIRTAARQHVLTITLHHIIADARSLAVFLGEVGELYRAYHGGVEPGLAPPPLQYADYAAWQRRRFDGGELDRHAEYWQGQVAGLVELRLRPDRPLPRRRSARAEGHRVTVEPQLVDRLRRLGREENASLYMTLLAGFNILLHRATGRDDIAVGSTASGRDRPELSGVIGIFINMLLLRTPVRADDSLRAVLRRAATVCQDGFDHQEFPFERLVALRGGARDPERHPLFQTVFQMLGGPESTLELSDLRTRVRPLDRQTPVFDLLCTAAAESDGSLTVEWGYSTDVFQPDTVARLADCWLLVLRRLVADPDGLVDGFPLPTLPDLADGPGADGEAETVQTGTDPTTAPDSATAPDPAAAPDPAVGPTEQKLAQLWGELLQREDIGRRDNFFILGGHSLLALAVLSRIDEDFGVKLPLHRFFEHRTLADLAADIDAAGAPRSRVGA</sequence>
<dbReference type="InterPro" id="IPR036736">
    <property type="entry name" value="ACP-like_sf"/>
</dbReference>
<dbReference type="Gene3D" id="3.30.559.30">
    <property type="entry name" value="Nonribosomal peptide synthetase, condensation domain"/>
    <property type="match status" value="1"/>
</dbReference>
<dbReference type="CDD" id="cd19531">
    <property type="entry name" value="LCL_NRPS-like"/>
    <property type="match status" value="1"/>
</dbReference>
<dbReference type="PROSITE" id="PS50075">
    <property type="entry name" value="CARRIER"/>
    <property type="match status" value="1"/>
</dbReference>
<feature type="region of interest" description="Disordered" evidence="2">
    <location>
        <begin position="453"/>
        <end position="495"/>
    </location>
</feature>
<dbReference type="Pfam" id="PF00668">
    <property type="entry name" value="Condensation"/>
    <property type="match status" value="1"/>
</dbReference>
<evidence type="ECO:0000256" key="1">
    <source>
        <dbReference type="ARBA" id="ARBA00001957"/>
    </source>
</evidence>
<dbReference type="RefSeq" id="WP_212008408.1">
    <property type="nucleotide sequence ID" value="NZ_JAAFYZ010000017.1"/>
</dbReference>
<dbReference type="Gene3D" id="1.10.1200.10">
    <property type="entry name" value="ACP-like"/>
    <property type="match status" value="1"/>
</dbReference>
<dbReference type="PANTHER" id="PTHR45527">
    <property type="entry name" value="NONRIBOSOMAL PEPTIDE SYNTHETASE"/>
    <property type="match status" value="1"/>
</dbReference>